<feature type="active site" evidence="9">
    <location>
        <position position="183"/>
    </location>
</feature>
<organism evidence="11 12">
    <name type="scientific">Robiginitalea myxolifaciens</name>
    <dbReference type="NCBI Taxonomy" id="400055"/>
    <lineage>
        <taxon>Bacteria</taxon>
        <taxon>Pseudomonadati</taxon>
        <taxon>Bacteroidota</taxon>
        <taxon>Flavobacteriia</taxon>
        <taxon>Flavobacteriales</taxon>
        <taxon>Flavobacteriaceae</taxon>
        <taxon>Robiginitalea</taxon>
    </lineage>
</organism>
<evidence type="ECO:0000256" key="3">
    <source>
        <dbReference type="ARBA" id="ARBA00022670"/>
    </source>
</evidence>
<evidence type="ECO:0000256" key="4">
    <source>
        <dbReference type="ARBA" id="ARBA00022692"/>
    </source>
</evidence>
<comment type="subcellular location">
    <subcellularLocation>
        <location evidence="9">Cell membrane</location>
        <topology evidence="9">Multi-pass membrane protein</topology>
    </subcellularLocation>
</comment>
<keyword evidence="5 9" id="KW-0064">Aspartyl protease</keyword>
<feature type="region of interest" description="Disordered" evidence="10">
    <location>
        <begin position="206"/>
        <end position="235"/>
    </location>
</feature>
<protein>
    <recommendedName>
        <fullName evidence="9">Lipoprotein signal peptidase</fullName>
        <ecNumber evidence="9">3.4.23.36</ecNumber>
    </recommendedName>
    <alternativeName>
        <fullName evidence="9">Prolipoprotein signal peptidase</fullName>
    </alternativeName>
    <alternativeName>
        <fullName evidence="9">Signal peptidase II</fullName>
        <shortName evidence="9">SPase II</shortName>
    </alternativeName>
</protein>
<keyword evidence="7 9" id="KW-1133">Transmembrane helix</keyword>
<dbReference type="PANTHER" id="PTHR33695:SF1">
    <property type="entry name" value="LIPOPROTEIN SIGNAL PEPTIDASE"/>
    <property type="match status" value="1"/>
</dbReference>
<evidence type="ECO:0000256" key="2">
    <source>
        <dbReference type="ARBA" id="ARBA00022475"/>
    </source>
</evidence>
<keyword evidence="4 9" id="KW-0812">Transmembrane</keyword>
<dbReference type="HAMAP" id="MF_00161">
    <property type="entry name" value="LspA"/>
    <property type="match status" value="1"/>
</dbReference>
<evidence type="ECO:0000256" key="7">
    <source>
        <dbReference type="ARBA" id="ARBA00022989"/>
    </source>
</evidence>
<dbReference type="Pfam" id="PF01252">
    <property type="entry name" value="Peptidase_A8"/>
    <property type="match status" value="1"/>
</dbReference>
<dbReference type="AlphaFoldDB" id="A0A1I6G6D9"/>
<feature type="active site" evidence="9">
    <location>
        <position position="149"/>
    </location>
</feature>
<sequence>MYLRKTLIIVFLILLADQISKIYVKTHFQLEESVEVFSWFRISFIENPGAAWGTKLSDILPISERTGKLLLTLFRLVAIGGIGYWLWDLIRKGANNYLRVAVSLIFAGAVGNIIDSLFYGLIFNHSVGQVATFMAEDNYGGLFYGKVVDMLYFPMVDTTWPDWVPGVGGNRFRFFAPVFNIADTAISTGVGILLVFNKRAFAKPDPAETQTETAMAQAQEAAPEGPESGEAAKPE</sequence>
<dbReference type="GO" id="GO:0005886">
    <property type="term" value="C:plasma membrane"/>
    <property type="evidence" value="ECO:0007669"/>
    <property type="project" value="UniProtKB-SubCell"/>
</dbReference>
<dbReference type="RefSeq" id="WP_092981627.1">
    <property type="nucleotide sequence ID" value="NZ_FOYQ01000001.1"/>
</dbReference>
<dbReference type="InterPro" id="IPR001872">
    <property type="entry name" value="Peptidase_A8"/>
</dbReference>
<evidence type="ECO:0000256" key="10">
    <source>
        <dbReference type="SAM" id="MobiDB-lite"/>
    </source>
</evidence>
<dbReference type="Proteomes" id="UP000199534">
    <property type="component" value="Unassembled WGS sequence"/>
</dbReference>
<evidence type="ECO:0000256" key="9">
    <source>
        <dbReference type="HAMAP-Rule" id="MF_00161"/>
    </source>
</evidence>
<keyword evidence="3 9" id="KW-0645">Protease</keyword>
<evidence type="ECO:0000313" key="12">
    <source>
        <dbReference type="Proteomes" id="UP000199534"/>
    </source>
</evidence>
<evidence type="ECO:0000256" key="6">
    <source>
        <dbReference type="ARBA" id="ARBA00022801"/>
    </source>
</evidence>
<keyword evidence="2 9" id="KW-1003">Cell membrane</keyword>
<comment type="catalytic activity">
    <reaction evidence="9">
        <text>Release of signal peptides from bacterial membrane prolipoproteins. Hydrolyzes -Xaa-Yaa-Zaa-|-(S,diacylglyceryl)Cys-, in which Xaa is hydrophobic (preferably Leu), and Yaa (Ala or Ser) and Zaa (Gly or Ala) have small, neutral side chains.</text>
        <dbReference type="EC" id="3.4.23.36"/>
    </reaction>
</comment>
<feature type="compositionally biased region" description="Low complexity" evidence="10">
    <location>
        <begin position="207"/>
        <end position="229"/>
    </location>
</feature>
<keyword evidence="6 9" id="KW-0378">Hydrolase</keyword>
<evidence type="ECO:0000256" key="1">
    <source>
        <dbReference type="ARBA" id="ARBA00006139"/>
    </source>
</evidence>
<comment type="pathway">
    <text evidence="9">Protein modification; lipoprotein biosynthesis (signal peptide cleavage).</text>
</comment>
<keyword evidence="8 9" id="KW-0472">Membrane</keyword>
<dbReference type="OrthoDB" id="9810259at2"/>
<name>A0A1I6G6D9_9FLAO</name>
<dbReference type="STRING" id="400055.SAMN04490243_1309"/>
<reference evidence="11 12" key="1">
    <citation type="submission" date="2016-10" db="EMBL/GenBank/DDBJ databases">
        <authorList>
            <person name="de Groot N.N."/>
        </authorList>
    </citation>
    <scope>NUCLEOTIDE SEQUENCE [LARGE SCALE GENOMIC DNA]</scope>
    <source>
        <strain evidence="11 12">DSM 21019</strain>
    </source>
</reference>
<evidence type="ECO:0000313" key="11">
    <source>
        <dbReference type="EMBL" id="SFR37752.1"/>
    </source>
</evidence>
<dbReference type="UniPathway" id="UPA00665"/>
<dbReference type="PANTHER" id="PTHR33695">
    <property type="entry name" value="LIPOPROTEIN SIGNAL PEPTIDASE"/>
    <property type="match status" value="1"/>
</dbReference>
<proteinExistence type="inferred from homology"/>
<keyword evidence="12" id="KW-1185">Reference proteome</keyword>
<accession>A0A1I6G6D9</accession>
<comment type="function">
    <text evidence="9">This protein specifically catalyzes the removal of signal peptides from prolipoproteins.</text>
</comment>
<gene>
    <name evidence="9" type="primary">lspA</name>
    <name evidence="11" type="ORF">SAMN04490243_1309</name>
</gene>
<dbReference type="EMBL" id="FOYQ01000001">
    <property type="protein sequence ID" value="SFR37752.1"/>
    <property type="molecule type" value="Genomic_DNA"/>
</dbReference>
<comment type="caution">
    <text evidence="9">Lacks conserved residue(s) required for the propagation of feature annotation.</text>
</comment>
<dbReference type="NCBIfam" id="NF011369">
    <property type="entry name" value="PRK14788.1"/>
    <property type="match status" value="1"/>
</dbReference>
<feature type="transmembrane region" description="Helical" evidence="9">
    <location>
        <begin position="99"/>
        <end position="122"/>
    </location>
</feature>
<dbReference type="GO" id="GO:0006508">
    <property type="term" value="P:proteolysis"/>
    <property type="evidence" value="ECO:0007669"/>
    <property type="project" value="UniProtKB-KW"/>
</dbReference>
<feature type="transmembrane region" description="Helical" evidence="9">
    <location>
        <begin position="174"/>
        <end position="196"/>
    </location>
</feature>
<evidence type="ECO:0000256" key="5">
    <source>
        <dbReference type="ARBA" id="ARBA00022750"/>
    </source>
</evidence>
<feature type="transmembrane region" description="Helical" evidence="9">
    <location>
        <begin position="69"/>
        <end position="87"/>
    </location>
</feature>
<evidence type="ECO:0000256" key="8">
    <source>
        <dbReference type="ARBA" id="ARBA00023136"/>
    </source>
</evidence>
<dbReference type="GO" id="GO:0004190">
    <property type="term" value="F:aspartic-type endopeptidase activity"/>
    <property type="evidence" value="ECO:0007669"/>
    <property type="project" value="UniProtKB-UniRule"/>
</dbReference>
<comment type="similarity">
    <text evidence="1 9">Belongs to the peptidase A8 family.</text>
</comment>
<dbReference type="EC" id="3.4.23.36" evidence="9"/>